<comment type="caution">
    <text evidence="5">The sequence shown here is derived from an EMBL/GenBank/DDBJ whole genome shotgun (WGS) entry which is preliminary data.</text>
</comment>
<dbReference type="Pfam" id="PF00563">
    <property type="entry name" value="EAL"/>
    <property type="match status" value="1"/>
</dbReference>
<dbReference type="Proteomes" id="UP000885986">
    <property type="component" value="Unassembled WGS sequence"/>
</dbReference>
<dbReference type="AlphaFoldDB" id="A0A7C2X9V6"/>
<dbReference type="InterPro" id="IPR046342">
    <property type="entry name" value="CBS_dom_sf"/>
</dbReference>
<dbReference type="PROSITE" id="PS50887">
    <property type="entry name" value="GGDEF"/>
    <property type="match status" value="1"/>
</dbReference>
<feature type="non-terminal residue" evidence="5">
    <location>
        <position position="1"/>
    </location>
</feature>
<gene>
    <name evidence="5" type="ORF">ENN98_03400</name>
</gene>
<sequence length="411" mass="46930">MARTLGNAVIAEGVEEAADFYACHQVGCDYVQGYLIQKPTVKSSEILETYPLIMDLQQRSRRQVNHDHERIRQQVEIIRPIALYDQCRQLIPMDQVFETFRCNKGNSLFPVVNEKHEPVGVIREKDLKEYVYSPFGKDILRNRATATGNITQFISRIPVTEIRTRVENILEIFSLNPDCEGTLVTDDGKYRGFLSANALLRLLFEKNLEEARDQNPLTKLPGNFQVSRFVSEGNSDGAHIYVYCYFDFDNFKPFNDKYGLRNGDRAILMFADILKETANRIRCFVGHVGGDDFFLGFKLDRDNITVSHCRTIVLGLCQRFASDVVSIYNFQDQKNGYIKGQDREGRPRRFPLLSVSAAMLTISRGVRFCSLEEIFTILAELKKKAKTSPQKFATLELKNLTAEKTGCEPGQ</sequence>
<reference evidence="5" key="1">
    <citation type="journal article" date="2020" name="mSystems">
        <title>Genome- and Community-Level Interaction Insights into Carbon Utilization and Element Cycling Functions of Hydrothermarchaeota in Hydrothermal Sediment.</title>
        <authorList>
            <person name="Zhou Z."/>
            <person name="Liu Y."/>
            <person name="Xu W."/>
            <person name="Pan J."/>
            <person name="Luo Z.H."/>
            <person name="Li M."/>
        </authorList>
    </citation>
    <scope>NUCLEOTIDE SEQUENCE [LARGE SCALE GENOMIC DNA]</scope>
    <source>
        <strain evidence="5">SpSt-1224</strain>
    </source>
</reference>
<dbReference type="SMART" id="SM00267">
    <property type="entry name" value="GGDEF"/>
    <property type="match status" value="1"/>
</dbReference>
<organism evidence="5">
    <name type="scientific">Desulfurivibrio alkaliphilus</name>
    <dbReference type="NCBI Taxonomy" id="427923"/>
    <lineage>
        <taxon>Bacteria</taxon>
        <taxon>Pseudomonadati</taxon>
        <taxon>Thermodesulfobacteriota</taxon>
        <taxon>Desulfobulbia</taxon>
        <taxon>Desulfobulbales</taxon>
        <taxon>Desulfobulbaceae</taxon>
        <taxon>Desulfurivibrio</taxon>
    </lineage>
</organism>
<dbReference type="InterPro" id="IPR000644">
    <property type="entry name" value="CBS_dom"/>
</dbReference>
<evidence type="ECO:0000256" key="1">
    <source>
        <dbReference type="PROSITE-ProRule" id="PRU00703"/>
    </source>
</evidence>
<feature type="domain" description="GGDEF" evidence="3">
    <location>
        <begin position="239"/>
        <end position="397"/>
    </location>
</feature>
<dbReference type="SUPFAM" id="SSF54631">
    <property type="entry name" value="CBS-domain pair"/>
    <property type="match status" value="1"/>
</dbReference>
<proteinExistence type="predicted"/>
<dbReference type="PANTHER" id="PTHR33121">
    <property type="entry name" value="CYCLIC DI-GMP PHOSPHODIESTERASE PDEF"/>
    <property type="match status" value="1"/>
</dbReference>
<dbReference type="PANTHER" id="PTHR33121:SF70">
    <property type="entry name" value="SIGNALING PROTEIN YKOW"/>
    <property type="match status" value="1"/>
</dbReference>
<protein>
    <submittedName>
        <fullName evidence="5">Diguanylate cyclase</fullName>
    </submittedName>
</protein>
<dbReference type="EMBL" id="DSDS01000075">
    <property type="protein sequence ID" value="HET97737.1"/>
    <property type="molecule type" value="Genomic_DNA"/>
</dbReference>
<keyword evidence="1" id="KW-0129">CBS domain</keyword>
<dbReference type="SUPFAM" id="SSF141868">
    <property type="entry name" value="EAL domain-like"/>
    <property type="match status" value="1"/>
</dbReference>
<dbReference type="Gene3D" id="3.30.70.270">
    <property type="match status" value="1"/>
</dbReference>
<dbReference type="PROSITE" id="PS50883">
    <property type="entry name" value="EAL"/>
    <property type="match status" value="1"/>
</dbReference>
<evidence type="ECO:0000259" key="4">
    <source>
        <dbReference type="PROSITE" id="PS51371"/>
    </source>
</evidence>
<dbReference type="Pfam" id="PF00571">
    <property type="entry name" value="CBS"/>
    <property type="match status" value="1"/>
</dbReference>
<accession>A0A7C2X9V6</accession>
<dbReference type="Pfam" id="PF00990">
    <property type="entry name" value="GGDEF"/>
    <property type="match status" value="1"/>
</dbReference>
<dbReference type="InterPro" id="IPR050706">
    <property type="entry name" value="Cyclic-di-GMP_PDE-like"/>
</dbReference>
<dbReference type="GO" id="GO:0071111">
    <property type="term" value="F:cyclic-guanylate-specific phosphodiesterase activity"/>
    <property type="evidence" value="ECO:0007669"/>
    <property type="project" value="InterPro"/>
</dbReference>
<dbReference type="Gene3D" id="3.20.20.450">
    <property type="entry name" value="EAL domain"/>
    <property type="match status" value="1"/>
</dbReference>
<feature type="domain" description="CBS" evidence="4">
    <location>
        <begin position="74"/>
        <end position="139"/>
    </location>
</feature>
<feature type="domain" description="EAL" evidence="2">
    <location>
        <begin position="1"/>
        <end position="53"/>
    </location>
</feature>
<evidence type="ECO:0000259" key="3">
    <source>
        <dbReference type="PROSITE" id="PS50887"/>
    </source>
</evidence>
<dbReference type="SUPFAM" id="SSF55073">
    <property type="entry name" value="Nucleotide cyclase"/>
    <property type="match status" value="1"/>
</dbReference>
<dbReference type="InterPro" id="IPR001633">
    <property type="entry name" value="EAL_dom"/>
</dbReference>
<name>A0A7C2X9V6_9BACT</name>
<evidence type="ECO:0000259" key="2">
    <source>
        <dbReference type="PROSITE" id="PS50883"/>
    </source>
</evidence>
<dbReference type="PROSITE" id="PS51371">
    <property type="entry name" value="CBS"/>
    <property type="match status" value="1"/>
</dbReference>
<dbReference type="InterPro" id="IPR035919">
    <property type="entry name" value="EAL_sf"/>
</dbReference>
<dbReference type="InterPro" id="IPR043128">
    <property type="entry name" value="Rev_trsase/Diguanyl_cyclase"/>
</dbReference>
<evidence type="ECO:0000313" key="5">
    <source>
        <dbReference type="EMBL" id="HET97737.1"/>
    </source>
</evidence>
<dbReference type="InterPro" id="IPR029787">
    <property type="entry name" value="Nucleotide_cyclase"/>
</dbReference>
<dbReference type="InterPro" id="IPR000160">
    <property type="entry name" value="GGDEF_dom"/>
</dbReference>